<gene>
    <name evidence="1" type="ORF">H9641_16445</name>
</gene>
<dbReference type="EMBL" id="JACSQF010000020">
    <property type="protein sequence ID" value="MBD7982295.1"/>
    <property type="molecule type" value="Genomic_DNA"/>
</dbReference>
<protein>
    <submittedName>
        <fullName evidence="1">Uncharacterized protein</fullName>
    </submittedName>
</protein>
<reference evidence="1 2" key="1">
    <citation type="submission" date="2020-08" db="EMBL/GenBank/DDBJ databases">
        <title>A Genomic Blueprint of the Chicken Gut Microbiome.</title>
        <authorList>
            <person name="Gilroy R."/>
            <person name="Ravi A."/>
            <person name="Getino M."/>
            <person name="Pursley I."/>
            <person name="Horton D.L."/>
            <person name="Alikhan N.-F."/>
            <person name="Baker D."/>
            <person name="Gharbi K."/>
            <person name="Hall N."/>
            <person name="Watson M."/>
            <person name="Adriaenssens E.M."/>
            <person name="Foster-Nyarko E."/>
            <person name="Jarju S."/>
            <person name="Secka A."/>
            <person name="Antonio M."/>
            <person name="Oren A."/>
            <person name="Chaudhuri R."/>
            <person name="La Ragione R.M."/>
            <person name="Hildebrand F."/>
            <person name="Pallen M.J."/>
        </authorList>
    </citation>
    <scope>NUCLEOTIDE SEQUENCE [LARGE SCALE GENOMIC DNA]</scope>
    <source>
        <strain evidence="1 2">Sa2CUA9</strain>
    </source>
</reference>
<comment type="caution">
    <text evidence="1">The sequence shown here is derived from an EMBL/GenBank/DDBJ whole genome shotgun (WGS) entry which is preliminary data.</text>
</comment>
<proteinExistence type="predicted"/>
<organism evidence="1 2">
    <name type="scientific">Oerskovia merdavium</name>
    <dbReference type="NCBI Taxonomy" id="2762227"/>
    <lineage>
        <taxon>Bacteria</taxon>
        <taxon>Bacillati</taxon>
        <taxon>Actinomycetota</taxon>
        <taxon>Actinomycetes</taxon>
        <taxon>Micrococcales</taxon>
        <taxon>Cellulomonadaceae</taxon>
        <taxon>Oerskovia</taxon>
    </lineage>
</organism>
<sequence length="75" mass="8462">MDAEDAGALSGENYCEASCSFGLPVHKWTRDGQAWLPSYGYTAYYFVCHCGKIKTVVCYTEFMKRRGAVDFEEIS</sequence>
<evidence type="ECO:0000313" key="2">
    <source>
        <dbReference type="Proteomes" id="UP000655570"/>
    </source>
</evidence>
<dbReference type="RefSeq" id="WP_191805517.1">
    <property type="nucleotide sequence ID" value="NZ_JACSQF010000020.1"/>
</dbReference>
<keyword evidence="2" id="KW-1185">Reference proteome</keyword>
<dbReference type="Proteomes" id="UP000655570">
    <property type="component" value="Unassembled WGS sequence"/>
</dbReference>
<name>A0ABR8U2P1_9CELL</name>
<accession>A0ABR8U2P1</accession>
<evidence type="ECO:0000313" key="1">
    <source>
        <dbReference type="EMBL" id="MBD7982295.1"/>
    </source>
</evidence>